<accession>A0A5P2VUG3</accession>
<gene>
    <name evidence="1" type="ORF">CP978_00220</name>
</gene>
<protein>
    <submittedName>
        <fullName evidence="1">Uncharacterized protein</fullName>
    </submittedName>
</protein>
<sequence length="97" mass="10359">MARASTVVTGMRTSTKAPASSWVRALLHVVCGTRMICWSSATGQCVVSASAVRESSARRGRSLPVRVFSSPRSCWSVTLVLGVRFVARDFSPTGRGV</sequence>
<evidence type="ECO:0000313" key="2">
    <source>
        <dbReference type="Proteomes" id="UP000325763"/>
    </source>
</evidence>
<dbReference type="EMBL" id="CP023747">
    <property type="protein sequence ID" value="QEV37230.1"/>
    <property type="molecule type" value="Genomic_DNA"/>
</dbReference>
<dbReference type="KEGG" id="snq:CP978_00220"/>
<proteinExistence type="predicted"/>
<reference evidence="1 2" key="1">
    <citation type="submission" date="2017-09" db="EMBL/GenBank/DDBJ databases">
        <title>Streptomyces genome completion.</title>
        <authorList>
            <person name="Lee N."/>
            <person name="Cho B.-K."/>
        </authorList>
    </citation>
    <scope>NUCLEOTIDE SEQUENCE [LARGE SCALE GENOMIC DNA]</scope>
    <source>
        <strain evidence="1 2">ATCC 14899</strain>
    </source>
</reference>
<organism evidence="1 2">
    <name type="scientific">Streptomyces nodosus</name>
    <dbReference type="NCBI Taxonomy" id="40318"/>
    <lineage>
        <taxon>Bacteria</taxon>
        <taxon>Bacillati</taxon>
        <taxon>Actinomycetota</taxon>
        <taxon>Actinomycetes</taxon>
        <taxon>Kitasatosporales</taxon>
        <taxon>Streptomycetaceae</taxon>
        <taxon>Streptomyces</taxon>
    </lineage>
</organism>
<dbReference type="AlphaFoldDB" id="A0A5P2VUG3"/>
<dbReference type="Proteomes" id="UP000325763">
    <property type="component" value="Chromosome"/>
</dbReference>
<evidence type="ECO:0000313" key="1">
    <source>
        <dbReference type="EMBL" id="QEV37230.1"/>
    </source>
</evidence>
<name>A0A5P2VUG3_9ACTN</name>